<dbReference type="Gene3D" id="2.60.120.200">
    <property type="match status" value="1"/>
</dbReference>
<dbReference type="RefSeq" id="WP_015152829.1">
    <property type="nucleotide sequence ID" value="NZ_JAVKZF010000002.1"/>
</dbReference>
<sequence>MNTKGCNHFFIGVLALCTTFLCLPEGVHKSDAKIIDSVITTVKRPEIGKGGSACQKLATIPPTKGNGQKVFKHWVDRCGERSEMATKKTKIGETYWYGWSMFVPSTWKDTDAGFDIVNQFGAFPSKKGRRYKCGGIGSKISRQGSNFIFDLQRQGNFVDVECTKFNLAKVSQLRGQWTDFVMHVKWTGNQDGFLKLWLKTGNGKYIQKINHQGATFWNDEGTGPYFKMGLYKGNPNFKGPAPRSLYTAEYRLGDANSSFKQVVPRLSKQKIAER</sequence>
<evidence type="ECO:0008006" key="3">
    <source>
        <dbReference type="Google" id="ProtNLM"/>
    </source>
</evidence>
<dbReference type="InterPro" id="IPR025975">
    <property type="entry name" value="Polysacc_lyase"/>
</dbReference>
<protein>
    <recommendedName>
        <fullName evidence="3">Alginate lyase 2 domain-containing protein</fullName>
    </recommendedName>
</protein>
<evidence type="ECO:0000313" key="1">
    <source>
        <dbReference type="EMBL" id="RUT11711.1"/>
    </source>
</evidence>
<name>A0AB37UK09_9CYAN</name>
<accession>A0AB37UK09</accession>
<dbReference type="AlphaFoldDB" id="A0AB37UK09"/>
<keyword evidence="2" id="KW-1185">Reference proteome</keyword>
<evidence type="ECO:0000313" key="2">
    <source>
        <dbReference type="Proteomes" id="UP000282574"/>
    </source>
</evidence>
<reference evidence="1 2" key="1">
    <citation type="journal article" date="2019" name="Genome Biol. Evol.">
        <title>Day and night: Metabolic profiles and evolutionary relationships of six axenic non-marine cyanobacteria.</title>
        <authorList>
            <person name="Will S.E."/>
            <person name="Henke P."/>
            <person name="Boedeker C."/>
            <person name="Huang S."/>
            <person name="Brinkmann H."/>
            <person name="Rohde M."/>
            <person name="Jarek M."/>
            <person name="Friedl T."/>
            <person name="Seufert S."/>
            <person name="Schumacher M."/>
            <person name="Overmann J."/>
            <person name="Neumann-Schaal M."/>
            <person name="Petersen J."/>
        </authorList>
    </citation>
    <scope>NUCLEOTIDE SEQUENCE [LARGE SCALE GENOMIC DNA]</scope>
    <source>
        <strain evidence="1 2">SAG 39.79</strain>
    </source>
</reference>
<comment type="caution">
    <text evidence="1">The sequence shown here is derived from an EMBL/GenBank/DDBJ whole genome shotgun (WGS) entry which is preliminary data.</text>
</comment>
<organism evidence="1 2">
    <name type="scientific">Chroococcidiopsis cubana SAG 39.79</name>
    <dbReference type="NCBI Taxonomy" id="388085"/>
    <lineage>
        <taxon>Bacteria</taxon>
        <taxon>Bacillati</taxon>
        <taxon>Cyanobacteriota</taxon>
        <taxon>Cyanophyceae</taxon>
        <taxon>Chroococcidiopsidales</taxon>
        <taxon>Chroococcidiopsidaceae</taxon>
        <taxon>Chroococcidiopsis</taxon>
    </lineage>
</organism>
<dbReference type="Proteomes" id="UP000282574">
    <property type="component" value="Unassembled WGS sequence"/>
</dbReference>
<dbReference type="Pfam" id="PF14099">
    <property type="entry name" value="Polysacc_lyase"/>
    <property type="match status" value="1"/>
</dbReference>
<dbReference type="EMBL" id="RSCK01000022">
    <property type="protein sequence ID" value="RUT11711.1"/>
    <property type="molecule type" value="Genomic_DNA"/>
</dbReference>
<proteinExistence type="predicted"/>
<gene>
    <name evidence="1" type="ORF">DSM107010_30380</name>
</gene>